<evidence type="ECO:0000256" key="1">
    <source>
        <dbReference type="ARBA" id="ARBA00022763"/>
    </source>
</evidence>
<keyword evidence="3" id="KW-0489">Methyltransferase</keyword>
<dbReference type="SUPFAM" id="SSF46767">
    <property type="entry name" value="Methylated DNA-protein cysteine methyltransferase, C-terminal domain"/>
    <property type="match status" value="1"/>
</dbReference>
<evidence type="ECO:0000313" key="4">
    <source>
        <dbReference type="Proteomes" id="UP000242765"/>
    </source>
</evidence>
<dbReference type="Pfam" id="PF01035">
    <property type="entry name" value="DNA_binding_1"/>
    <property type="match status" value="1"/>
</dbReference>
<dbReference type="InterPro" id="IPR036388">
    <property type="entry name" value="WH-like_DNA-bd_sf"/>
</dbReference>
<dbReference type="AlphaFoldDB" id="A0A1Y3CMB6"/>
<reference evidence="3 4" key="1">
    <citation type="submission" date="2017-04" db="EMBL/GenBank/DDBJ databases">
        <title>High diversity of culturable Acinetobacter species in natural soil and water ecosystems.</title>
        <authorList>
            <person name="Nemec A."/>
            <person name="Radolfova-Krizova L."/>
        </authorList>
    </citation>
    <scope>NUCLEOTIDE SEQUENCE [LARGE SCALE GENOMIC DNA]</scope>
    <source>
        <strain evidence="3 4">ANC 4999</strain>
    </source>
</reference>
<dbReference type="PANTHER" id="PTHR42942:SF1">
    <property type="entry name" value="ALKYLTRANSFERASE-LIKE PROTEIN 1"/>
    <property type="match status" value="1"/>
</dbReference>
<dbReference type="CDD" id="cd06445">
    <property type="entry name" value="ATase"/>
    <property type="match status" value="1"/>
</dbReference>
<dbReference type="RefSeq" id="WP_086203016.1">
    <property type="nucleotide sequence ID" value="NZ_NEGB01000002.1"/>
</dbReference>
<dbReference type="OrthoDB" id="9132167at2"/>
<dbReference type="GO" id="GO:0032259">
    <property type="term" value="P:methylation"/>
    <property type="evidence" value="ECO:0007669"/>
    <property type="project" value="UniProtKB-KW"/>
</dbReference>
<dbReference type="Gene3D" id="1.10.10.10">
    <property type="entry name" value="Winged helix-like DNA-binding domain superfamily/Winged helix DNA-binding domain"/>
    <property type="match status" value="1"/>
</dbReference>
<organism evidence="3 4">
    <name type="scientific">Acinetobacter silvestris</name>
    <dbReference type="NCBI Taxonomy" id="1977882"/>
    <lineage>
        <taxon>Bacteria</taxon>
        <taxon>Pseudomonadati</taxon>
        <taxon>Pseudomonadota</taxon>
        <taxon>Gammaproteobacteria</taxon>
        <taxon>Moraxellales</taxon>
        <taxon>Moraxellaceae</taxon>
        <taxon>Acinetobacter</taxon>
    </lineage>
</organism>
<protein>
    <submittedName>
        <fullName evidence="3">Methyltransferase</fullName>
    </submittedName>
</protein>
<dbReference type="InterPro" id="IPR052520">
    <property type="entry name" value="ATL_DNA_repair"/>
</dbReference>
<accession>A0A1Y3CMB6</accession>
<dbReference type="GO" id="GO:0006281">
    <property type="term" value="P:DNA repair"/>
    <property type="evidence" value="ECO:0007669"/>
    <property type="project" value="InterPro"/>
</dbReference>
<dbReference type="GO" id="GO:0008168">
    <property type="term" value="F:methyltransferase activity"/>
    <property type="evidence" value="ECO:0007669"/>
    <property type="project" value="UniProtKB-KW"/>
</dbReference>
<evidence type="ECO:0000259" key="2">
    <source>
        <dbReference type="Pfam" id="PF01035"/>
    </source>
</evidence>
<dbReference type="InterPro" id="IPR014048">
    <property type="entry name" value="MethylDNA_cys_MeTrfase_DNA-bd"/>
</dbReference>
<dbReference type="PANTHER" id="PTHR42942">
    <property type="entry name" value="6-O-METHYLGUANINE DNA METHYLTRANSFERASE"/>
    <property type="match status" value="1"/>
</dbReference>
<dbReference type="EMBL" id="NEGB01000002">
    <property type="protein sequence ID" value="OTG66772.1"/>
    <property type="molecule type" value="Genomic_DNA"/>
</dbReference>
<keyword evidence="3" id="KW-0808">Transferase</keyword>
<comment type="caution">
    <text evidence="3">The sequence shown here is derived from an EMBL/GenBank/DDBJ whole genome shotgun (WGS) entry which is preliminary data.</text>
</comment>
<name>A0A1Y3CMB6_9GAMM</name>
<evidence type="ECO:0000313" key="3">
    <source>
        <dbReference type="EMBL" id="OTG66772.1"/>
    </source>
</evidence>
<sequence>MQNLKHSTSNELKRLILEVIIRIPYGKVASYGQIAQMAGLPKHARLVGYVLKHLETETDIPWHRVINAQGKISLNKLNTQGENIQQLKLASEGVYLLNGKVNIKQFGWMSLYN</sequence>
<gene>
    <name evidence="3" type="ORF">B9T28_05965</name>
</gene>
<proteinExistence type="predicted"/>
<feature type="domain" description="Methylated-DNA-[protein]-cysteine S-methyltransferase DNA binding" evidence="2">
    <location>
        <begin position="13"/>
        <end position="94"/>
    </location>
</feature>
<dbReference type="Proteomes" id="UP000242765">
    <property type="component" value="Unassembled WGS sequence"/>
</dbReference>
<keyword evidence="4" id="KW-1185">Reference proteome</keyword>
<dbReference type="InterPro" id="IPR036217">
    <property type="entry name" value="MethylDNA_cys_MeTrfase_DNAb"/>
</dbReference>
<keyword evidence="1" id="KW-0227">DNA damage</keyword>
<dbReference type="STRING" id="1977882.B9T28_05965"/>